<organism evidence="3 4">
    <name type="scientific">Streptomyces enissocaesilis</name>
    <dbReference type="NCBI Taxonomy" id="332589"/>
    <lineage>
        <taxon>Bacteria</taxon>
        <taxon>Bacillati</taxon>
        <taxon>Actinomycetota</taxon>
        <taxon>Actinomycetes</taxon>
        <taxon>Kitasatosporales</taxon>
        <taxon>Streptomycetaceae</taxon>
        <taxon>Streptomyces</taxon>
        <taxon>Streptomyces rochei group</taxon>
    </lineage>
</organism>
<feature type="transmembrane region" description="Helical" evidence="2">
    <location>
        <begin position="65"/>
        <end position="86"/>
    </location>
</feature>
<proteinExistence type="predicted"/>
<accession>A0ABP6JCX8</accession>
<evidence type="ECO:0000256" key="2">
    <source>
        <dbReference type="SAM" id="Phobius"/>
    </source>
</evidence>
<feature type="compositionally biased region" description="Basic residues" evidence="1">
    <location>
        <begin position="199"/>
        <end position="209"/>
    </location>
</feature>
<gene>
    <name evidence="3" type="ORF">GCM10010446_10950</name>
</gene>
<protein>
    <recommendedName>
        <fullName evidence="5">Integral membrane protein</fullName>
    </recommendedName>
</protein>
<dbReference type="Proteomes" id="UP001500403">
    <property type="component" value="Unassembled WGS sequence"/>
</dbReference>
<evidence type="ECO:0000313" key="3">
    <source>
        <dbReference type="EMBL" id="GAA2928276.1"/>
    </source>
</evidence>
<feature type="transmembrane region" description="Helical" evidence="2">
    <location>
        <begin position="123"/>
        <end position="141"/>
    </location>
</feature>
<evidence type="ECO:0000313" key="4">
    <source>
        <dbReference type="Proteomes" id="UP001500403"/>
    </source>
</evidence>
<name>A0ABP6JCX8_9ACTN</name>
<feature type="region of interest" description="Disordered" evidence="1">
    <location>
        <begin position="198"/>
        <end position="220"/>
    </location>
</feature>
<comment type="caution">
    <text evidence="3">The sequence shown here is derived from an EMBL/GenBank/DDBJ whole genome shotgun (WGS) entry which is preliminary data.</text>
</comment>
<sequence>MRIMTDARSPLRALRAALFAAVCVIAAAVGHSSMSGHGVPVPGLLAAFAVTGGFAWAAGHRRRGVFAVGGGLLAVQGVLHLVLGTAQGAGGGHHRMSVTHQQVMDPEAMAAAASAPAQGSSSLAMTAAHLAAALVCGLWLARGEAAFFRLARAVDASAFTPLRLLLAVVRAPGLPEPVRPRGPRPTRRRGHGVVLAHTLSRRGPPRGRSTRATAPAPPAV</sequence>
<keyword evidence="4" id="KW-1185">Reference proteome</keyword>
<feature type="transmembrane region" description="Helical" evidence="2">
    <location>
        <begin position="42"/>
        <end position="58"/>
    </location>
</feature>
<evidence type="ECO:0008006" key="5">
    <source>
        <dbReference type="Google" id="ProtNLM"/>
    </source>
</evidence>
<evidence type="ECO:0000256" key="1">
    <source>
        <dbReference type="SAM" id="MobiDB-lite"/>
    </source>
</evidence>
<keyword evidence="2" id="KW-1133">Transmembrane helix</keyword>
<keyword evidence="2" id="KW-0472">Membrane</keyword>
<keyword evidence="2" id="KW-0812">Transmembrane</keyword>
<dbReference type="EMBL" id="BAAAUD010000013">
    <property type="protein sequence ID" value="GAA2928276.1"/>
    <property type="molecule type" value="Genomic_DNA"/>
</dbReference>
<reference evidence="4" key="1">
    <citation type="journal article" date="2019" name="Int. J. Syst. Evol. Microbiol.">
        <title>The Global Catalogue of Microorganisms (GCM) 10K type strain sequencing project: providing services to taxonomists for standard genome sequencing and annotation.</title>
        <authorList>
            <consortium name="The Broad Institute Genomics Platform"/>
            <consortium name="The Broad Institute Genome Sequencing Center for Infectious Disease"/>
            <person name="Wu L."/>
            <person name="Ma J."/>
        </authorList>
    </citation>
    <scope>NUCLEOTIDE SEQUENCE [LARGE SCALE GENOMIC DNA]</scope>
    <source>
        <strain evidence="4">JCM 9088</strain>
    </source>
</reference>